<protein>
    <submittedName>
        <fullName evidence="2">Uncharacterized protein</fullName>
    </submittedName>
</protein>
<organism evidence="2">
    <name type="scientific">Oppiella nova</name>
    <dbReference type="NCBI Taxonomy" id="334625"/>
    <lineage>
        <taxon>Eukaryota</taxon>
        <taxon>Metazoa</taxon>
        <taxon>Ecdysozoa</taxon>
        <taxon>Arthropoda</taxon>
        <taxon>Chelicerata</taxon>
        <taxon>Arachnida</taxon>
        <taxon>Acari</taxon>
        <taxon>Acariformes</taxon>
        <taxon>Sarcoptiformes</taxon>
        <taxon>Oribatida</taxon>
        <taxon>Brachypylina</taxon>
        <taxon>Oppioidea</taxon>
        <taxon>Oppiidae</taxon>
        <taxon>Oppiella</taxon>
    </lineage>
</organism>
<name>A0A7R9QAT8_9ACAR</name>
<gene>
    <name evidence="2" type="ORF">ONB1V03_LOCUS1646</name>
</gene>
<keyword evidence="3" id="KW-1185">Reference proteome</keyword>
<feature type="region of interest" description="Disordered" evidence="1">
    <location>
        <begin position="76"/>
        <end position="98"/>
    </location>
</feature>
<evidence type="ECO:0000313" key="2">
    <source>
        <dbReference type="EMBL" id="CAD7638878.1"/>
    </source>
</evidence>
<evidence type="ECO:0000313" key="3">
    <source>
        <dbReference type="Proteomes" id="UP000728032"/>
    </source>
</evidence>
<dbReference type="EMBL" id="CAJPVJ010000317">
    <property type="protein sequence ID" value="CAG2162046.1"/>
    <property type="molecule type" value="Genomic_DNA"/>
</dbReference>
<feature type="compositionally biased region" description="Pro residues" evidence="1">
    <location>
        <begin position="82"/>
        <end position="94"/>
    </location>
</feature>
<sequence>MNGSEEKAVKSERKVMDEWSTKSVYDKPFISVYEMDIKTAEQLMEASNPMDTSALQKLSKYQRKRFYTMRVQNIQNHQNEGPIPPESPPEPAPTRDPTSRYFWSHFRPNLTISFWSEDNSRSVSIKPEIKPEIKLETKPEIKSETNGGRARGGEGLTRDRIYKSLHSVEEYVDYHKLIQKEANMRGENNDSAITRCLRNTELTPEDRNEIQVLCEKPLRKPTTRPFEAKLRPVIVVTDTPVMAKCVKLMVWNREPETVALIKGLMGSVVEIVQTDGNRVVTHQ</sequence>
<evidence type="ECO:0000256" key="1">
    <source>
        <dbReference type="SAM" id="MobiDB-lite"/>
    </source>
</evidence>
<dbReference type="Proteomes" id="UP000728032">
    <property type="component" value="Unassembled WGS sequence"/>
</dbReference>
<proteinExistence type="predicted"/>
<accession>A0A7R9QAT8</accession>
<dbReference type="AlphaFoldDB" id="A0A7R9QAT8"/>
<reference evidence="2" key="1">
    <citation type="submission" date="2020-11" db="EMBL/GenBank/DDBJ databases">
        <authorList>
            <person name="Tran Van P."/>
        </authorList>
    </citation>
    <scope>NUCLEOTIDE SEQUENCE</scope>
</reference>
<dbReference type="EMBL" id="OC915142">
    <property type="protein sequence ID" value="CAD7638878.1"/>
    <property type="molecule type" value="Genomic_DNA"/>
</dbReference>